<dbReference type="CDD" id="cd11729">
    <property type="entry name" value="ADDz_Dnmt3a"/>
    <property type="match status" value="1"/>
</dbReference>
<keyword evidence="2" id="KW-0479">Metal-binding</keyword>
<evidence type="ECO:0000256" key="5">
    <source>
        <dbReference type="ARBA" id="ARBA00023242"/>
    </source>
</evidence>
<accession>A0A8C6Z6M9</accession>
<dbReference type="PANTHER" id="PTHR23068:SF10">
    <property type="entry name" value="DNA (CYTOSINE-5)-METHYLTRANSFERASE 3A"/>
    <property type="match status" value="1"/>
</dbReference>
<dbReference type="Gene3D" id="3.40.50.150">
    <property type="entry name" value="Vaccinia Virus protein VP39"/>
    <property type="match status" value="1"/>
</dbReference>
<feature type="compositionally biased region" description="Low complexity" evidence="6">
    <location>
        <begin position="95"/>
        <end position="109"/>
    </location>
</feature>
<dbReference type="Proteomes" id="UP000694420">
    <property type="component" value="Unplaced"/>
</dbReference>
<evidence type="ECO:0000256" key="1">
    <source>
        <dbReference type="ARBA" id="ARBA00004123"/>
    </source>
</evidence>
<comment type="subcellular location">
    <subcellularLocation>
        <location evidence="1">Nucleus</location>
    </subcellularLocation>
</comment>
<evidence type="ECO:0000259" key="7">
    <source>
        <dbReference type="PROSITE" id="PS51533"/>
    </source>
</evidence>
<dbReference type="GO" id="GO:0008270">
    <property type="term" value="F:zinc ion binding"/>
    <property type="evidence" value="ECO:0007669"/>
    <property type="project" value="UniProtKB-KW"/>
</dbReference>
<reference evidence="8" key="1">
    <citation type="submission" date="2025-08" db="UniProtKB">
        <authorList>
            <consortium name="Ensembl"/>
        </authorList>
    </citation>
    <scope>IDENTIFICATION</scope>
</reference>
<feature type="region of interest" description="Disordered" evidence="6">
    <location>
        <begin position="27"/>
        <end position="124"/>
    </location>
</feature>
<dbReference type="Pfam" id="PF21255">
    <property type="entry name" value="DNMT3_ADD_GATA1-like"/>
    <property type="match status" value="1"/>
</dbReference>
<name>A0A8C6Z6M9_NOTPE</name>
<feature type="compositionally biased region" description="Basic residues" evidence="6">
    <location>
        <begin position="72"/>
        <end position="94"/>
    </location>
</feature>
<dbReference type="GO" id="GO:0003886">
    <property type="term" value="F:DNA (cytosine-5-)-methyltransferase activity"/>
    <property type="evidence" value="ECO:0007669"/>
    <property type="project" value="TreeGrafter"/>
</dbReference>
<dbReference type="InterPro" id="IPR050390">
    <property type="entry name" value="C5-Methyltransferase"/>
</dbReference>
<evidence type="ECO:0000313" key="8">
    <source>
        <dbReference type="Ensembl" id="ENSNPEP00000009477.1"/>
    </source>
</evidence>
<keyword evidence="3" id="KW-0863">Zinc-finger</keyword>
<evidence type="ECO:0000256" key="3">
    <source>
        <dbReference type="ARBA" id="ARBA00022771"/>
    </source>
</evidence>
<dbReference type="InterPro" id="IPR044108">
    <property type="entry name" value="ADD_DNMT3A"/>
</dbReference>
<keyword evidence="5" id="KW-0539">Nucleus</keyword>
<dbReference type="GO" id="GO:0005737">
    <property type="term" value="C:cytoplasm"/>
    <property type="evidence" value="ECO:0007669"/>
    <property type="project" value="TreeGrafter"/>
</dbReference>
<evidence type="ECO:0000256" key="2">
    <source>
        <dbReference type="ARBA" id="ARBA00022723"/>
    </source>
</evidence>
<dbReference type="InterPro" id="IPR049554">
    <property type="entry name" value="DNMT3_ADD_PHD"/>
</dbReference>
<keyword evidence="9" id="KW-1185">Reference proteome</keyword>
<keyword evidence="4" id="KW-0862">Zinc</keyword>
<dbReference type="AlphaFoldDB" id="A0A8C6Z6M9"/>
<sequence>MSPRGVPTSANCPWGVPTFADVPLELPTFANHPRGQCPPLQADPPAGGTLQRSAIPTKKFTRRCGSSPRRPPTPRRRQPKSPAKAQRRSPRSRRSSTSAPEVAAGPAPGRRGGRGAPAALTGPPLSSPERLVYEVRQKCRNIEDICISCGSLNVTLEHPLFIGGMCQNCKNCFLECAYQYDDDGYQSYCTICCGGREVLMCGNNNCCRCFCVECVDLLVGPGAAQAAIKEDPWNCYMCGHKGIYGLLRRREDWPSRLQMFFANNHDQEFVSVAGARRKPIRVLSLFDGIATGASSHQGKIMYVGDVRNVTQKHVGEWGPFDLVIGGTPLRSRAEGTGRLFFEFYRLLHEARPKEGDDRPFFWLFENVVAMGVSDKRDISRFLERARVPCSPCRACQLGHATRQSMQPVVCNSLPKHANLERATLPEHADLQRTTLWSMQTRACNQPRACRLGRATP</sequence>
<dbReference type="InterPro" id="IPR025766">
    <property type="entry name" value="ADD"/>
</dbReference>
<feature type="domain" description="PHD-type" evidence="7">
    <location>
        <begin position="134"/>
        <end position="266"/>
    </location>
</feature>
<organism evidence="8 9">
    <name type="scientific">Nothoprocta perdicaria</name>
    <name type="common">Chilean tinamou</name>
    <name type="synonym">Crypturus perdicarius</name>
    <dbReference type="NCBI Taxonomy" id="30464"/>
    <lineage>
        <taxon>Eukaryota</taxon>
        <taxon>Metazoa</taxon>
        <taxon>Chordata</taxon>
        <taxon>Craniata</taxon>
        <taxon>Vertebrata</taxon>
        <taxon>Euteleostomi</taxon>
        <taxon>Archelosauria</taxon>
        <taxon>Archosauria</taxon>
        <taxon>Dinosauria</taxon>
        <taxon>Saurischia</taxon>
        <taxon>Theropoda</taxon>
        <taxon>Coelurosauria</taxon>
        <taxon>Aves</taxon>
        <taxon>Palaeognathae</taxon>
        <taxon>Tinamiformes</taxon>
        <taxon>Tinamidae</taxon>
        <taxon>Nothoprocta</taxon>
    </lineage>
</organism>
<evidence type="ECO:0000256" key="6">
    <source>
        <dbReference type="SAM" id="MobiDB-lite"/>
    </source>
</evidence>
<dbReference type="PROSITE" id="PS51533">
    <property type="entry name" value="ADD"/>
    <property type="match status" value="1"/>
</dbReference>
<evidence type="ECO:0000256" key="4">
    <source>
        <dbReference type="ARBA" id="ARBA00022833"/>
    </source>
</evidence>
<dbReference type="InterPro" id="IPR029063">
    <property type="entry name" value="SAM-dependent_MTases_sf"/>
</dbReference>
<dbReference type="GO" id="GO:0005634">
    <property type="term" value="C:nucleus"/>
    <property type="evidence" value="ECO:0007669"/>
    <property type="project" value="UniProtKB-SubCell"/>
</dbReference>
<dbReference type="InterPro" id="IPR040552">
    <property type="entry name" value="DNMT3_ADD_GATA1-like"/>
</dbReference>
<protein>
    <submittedName>
        <fullName evidence="8">DNA methyltransferase 3 alpha</fullName>
    </submittedName>
</protein>
<dbReference type="Pfam" id="PF17980">
    <property type="entry name" value="ADD_DNMT3"/>
    <property type="match status" value="1"/>
</dbReference>
<dbReference type="SUPFAM" id="SSF53335">
    <property type="entry name" value="S-adenosyl-L-methionine-dependent methyltransferases"/>
    <property type="match status" value="1"/>
</dbReference>
<dbReference type="GO" id="GO:0045892">
    <property type="term" value="P:negative regulation of DNA-templated transcription"/>
    <property type="evidence" value="ECO:0007669"/>
    <property type="project" value="TreeGrafter"/>
</dbReference>
<dbReference type="PANTHER" id="PTHR23068">
    <property type="entry name" value="DNA CYTOSINE-5- -METHYLTRANSFERASE 3-RELATED"/>
    <property type="match status" value="1"/>
</dbReference>
<dbReference type="Ensembl" id="ENSNPET00000009710.1">
    <property type="protein sequence ID" value="ENSNPEP00000009477.1"/>
    <property type="gene ID" value="ENSNPEG00000007114.1"/>
</dbReference>
<evidence type="ECO:0000313" key="9">
    <source>
        <dbReference type="Proteomes" id="UP000694420"/>
    </source>
</evidence>
<reference evidence="8" key="2">
    <citation type="submission" date="2025-09" db="UniProtKB">
        <authorList>
            <consortium name="Ensembl"/>
        </authorList>
    </citation>
    <scope>IDENTIFICATION</scope>
</reference>
<proteinExistence type="predicted"/>